<feature type="region of interest" description="Disordered" evidence="1">
    <location>
        <begin position="15"/>
        <end position="52"/>
    </location>
</feature>
<dbReference type="AlphaFoldDB" id="A0A9W6TBJ2"/>
<gene>
    <name evidence="2" type="ORF">Plil01_000171100</name>
</gene>
<protein>
    <submittedName>
        <fullName evidence="2">Unnamed protein product</fullName>
    </submittedName>
</protein>
<evidence type="ECO:0000256" key="1">
    <source>
        <dbReference type="SAM" id="MobiDB-lite"/>
    </source>
</evidence>
<feature type="compositionally biased region" description="Gly residues" evidence="1">
    <location>
        <begin position="31"/>
        <end position="43"/>
    </location>
</feature>
<organism evidence="2 3">
    <name type="scientific">Phytophthora lilii</name>
    <dbReference type="NCBI Taxonomy" id="2077276"/>
    <lineage>
        <taxon>Eukaryota</taxon>
        <taxon>Sar</taxon>
        <taxon>Stramenopiles</taxon>
        <taxon>Oomycota</taxon>
        <taxon>Peronosporomycetes</taxon>
        <taxon>Peronosporales</taxon>
        <taxon>Peronosporaceae</taxon>
        <taxon>Phytophthora</taxon>
    </lineage>
</organism>
<feature type="region of interest" description="Disordered" evidence="1">
    <location>
        <begin position="102"/>
        <end position="121"/>
    </location>
</feature>
<reference evidence="2" key="1">
    <citation type="submission" date="2023-04" db="EMBL/GenBank/DDBJ databases">
        <title>Phytophthora lilii NBRC 32176.</title>
        <authorList>
            <person name="Ichikawa N."/>
            <person name="Sato H."/>
            <person name="Tonouchi N."/>
        </authorList>
    </citation>
    <scope>NUCLEOTIDE SEQUENCE</scope>
    <source>
        <strain evidence="2">NBRC 32176</strain>
    </source>
</reference>
<sequence length="121" mass="11563">MLAYDHPDLMSMLDSLTTDSDAVGPQHLRAGGSGGGPGGGGPGPTFASTTGSALTTTGFGGVVSTSLFGIASALGATAAPSDEPEKSFTSVIRSGTAVSCPDVGSWSPVDSTSGSAIVAAA</sequence>
<evidence type="ECO:0000313" key="2">
    <source>
        <dbReference type="EMBL" id="GMF10956.1"/>
    </source>
</evidence>
<dbReference type="Proteomes" id="UP001165083">
    <property type="component" value="Unassembled WGS sequence"/>
</dbReference>
<comment type="caution">
    <text evidence="2">The sequence shown here is derived from an EMBL/GenBank/DDBJ whole genome shotgun (WGS) entry which is preliminary data.</text>
</comment>
<proteinExistence type="predicted"/>
<dbReference type="EMBL" id="BSXW01000058">
    <property type="protein sequence ID" value="GMF10956.1"/>
    <property type="molecule type" value="Genomic_DNA"/>
</dbReference>
<name>A0A9W6TBJ2_9STRA</name>
<keyword evidence="3" id="KW-1185">Reference proteome</keyword>
<evidence type="ECO:0000313" key="3">
    <source>
        <dbReference type="Proteomes" id="UP001165083"/>
    </source>
</evidence>
<accession>A0A9W6TBJ2</accession>